<evidence type="ECO:0000313" key="2">
    <source>
        <dbReference type="Proteomes" id="UP001237780"/>
    </source>
</evidence>
<organism evidence="1 2">
    <name type="scientific">Phyllobacterium ifriqiyense</name>
    <dbReference type="NCBI Taxonomy" id="314238"/>
    <lineage>
        <taxon>Bacteria</taxon>
        <taxon>Pseudomonadati</taxon>
        <taxon>Pseudomonadota</taxon>
        <taxon>Alphaproteobacteria</taxon>
        <taxon>Hyphomicrobiales</taxon>
        <taxon>Phyllobacteriaceae</taxon>
        <taxon>Phyllobacterium</taxon>
    </lineage>
</organism>
<dbReference type="GO" id="GO:0016301">
    <property type="term" value="F:kinase activity"/>
    <property type="evidence" value="ECO:0007669"/>
    <property type="project" value="UniProtKB-KW"/>
</dbReference>
<gene>
    <name evidence="1" type="ORF">QFZ34_000055</name>
</gene>
<name>A0ABU0S285_9HYPH</name>
<comment type="caution">
    <text evidence="1">The sequence shown here is derived from an EMBL/GenBank/DDBJ whole genome shotgun (WGS) entry which is preliminary data.</text>
</comment>
<keyword evidence="2" id="KW-1185">Reference proteome</keyword>
<protein>
    <submittedName>
        <fullName evidence="1">NBD/HSP70 family sugar kinase</fullName>
    </submittedName>
</protein>
<evidence type="ECO:0000313" key="1">
    <source>
        <dbReference type="EMBL" id="MDQ0994878.1"/>
    </source>
</evidence>
<proteinExistence type="predicted"/>
<dbReference type="EMBL" id="JAUSZT010000001">
    <property type="protein sequence ID" value="MDQ0994878.1"/>
    <property type="molecule type" value="Genomic_DNA"/>
</dbReference>
<dbReference type="SUPFAM" id="SSF53067">
    <property type="entry name" value="Actin-like ATPase domain"/>
    <property type="match status" value="1"/>
</dbReference>
<dbReference type="InterPro" id="IPR043129">
    <property type="entry name" value="ATPase_NBD"/>
</dbReference>
<sequence length="163" mass="17192">MAVFIPGAAANAGALGSMPVFGNDGTARQLIDMASITGLERVVTTLGRDPSPLWASPDDWGQMGPELDEWIDTAGKAIAQAVVASASVVDFEAAIIDGWMPEDVRARVVEAVQKHINTFRLEGLSLPSILAGTVGIHARSLGAASLPLADRFLLGQKIFRKEI</sequence>
<accession>A0ABU0S285</accession>
<keyword evidence="1" id="KW-0808">Transferase</keyword>
<keyword evidence="1" id="KW-0418">Kinase</keyword>
<reference evidence="1 2" key="1">
    <citation type="submission" date="2023-07" db="EMBL/GenBank/DDBJ databases">
        <title>Comparative genomics of wheat-associated soil bacteria to identify genetic determinants of phenazine resistance.</title>
        <authorList>
            <person name="Mouncey N."/>
        </authorList>
    </citation>
    <scope>NUCLEOTIDE SEQUENCE [LARGE SCALE GENOMIC DNA]</scope>
    <source>
        <strain evidence="1 2">W4I11</strain>
    </source>
</reference>
<dbReference type="Gene3D" id="3.30.420.40">
    <property type="match status" value="1"/>
</dbReference>
<dbReference type="Proteomes" id="UP001237780">
    <property type="component" value="Unassembled WGS sequence"/>
</dbReference>